<dbReference type="EC" id="1.3.1.28" evidence="2"/>
<dbReference type="EMBL" id="VSSQ01002086">
    <property type="protein sequence ID" value="MPM13222.1"/>
    <property type="molecule type" value="Genomic_DNA"/>
</dbReference>
<sequence length="257" mass="27687">MDLRKFSLEGKTALINGAAHMYGAEIAEGLRSAGAKVFLAGADKAELDRLQKQTQANGVIVYSQRTEADAEAFAVEVERVMGVPDIFVENSVHVLLTGWKHTFEEIYDNFSVTQTGMILTVKHIGMLMAKKGAGSVIFVSDYAALVGADAHNYDEAQEMLDTGFSLNYGFVSGCYVNYARQAAGYLGENGIRCNCIAFSPMAKDVQPGFAERYIKHSHLKRSITAEDIQAAAVFLGSDASGFITGTTIPVDGGYTAK</sequence>
<keyword evidence="2" id="KW-0560">Oxidoreductase</keyword>
<dbReference type="Gene3D" id="3.40.50.720">
    <property type="entry name" value="NAD(P)-binding Rossmann-like Domain"/>
    <property type="match status" value="1"/>
</dbReference>
<evidence type="ECO:0000256" key="1">
    <source>
        <dbReference type="ARBA" id="ARBA00006484"/>
    </source>
</evidence>
<accession>A0A644XAI7</accession>
<dbReference type="SUPFAM" id="SSF51735">
    <property type="entry name" value="NAD(P)-binding Rossmann-fold domains"/>
    <property type="match status" value="1"/>
</dbReference>
<reference evidence="2" key="1">
    <citation type="submission" date="2019-08" db="EMBL/GenBank/DDBJ databases">
        <authorList>
            <person name="Kucharzyk K."/>
            <person name="Murdoch R.W."/>
            <person name="Higgins S."/>
            <person name="Loffler F."/>
        </authorList>
    </citation>
    <scope>NUCLEOTIDE SEQUENCE</scope>
</reference>
<dbReference type="GO" id="GO:0016616">
    <property type="term" value="F:oxidoreductase activity, acting on the CH-OH group of donors, NAD or NADP as acceptor"/>
    <property type="evidence" value="ECO:0007669"/>
    <property type="project" value="TreeGrafter"/>
</dbReference>
<dbReference type="AlphaFoldDB" id="A0A644XAI7"/>
<dbReference type="InterPro" id="IPR002347">
    <property type="entry name" value="SDR_fam"/>
</dbReference>
<dbReference type="PRINTS" id="PR00081">
    <property type="entry name" value="GDHRDH"/>
</dbReference>
<proteinExistence type="inferred from homology"/>
<protein>
    <submittedName>
        <fullName evidence="2">2,3-dihydro-2,3-dihydroxybenzoate dehydrogenase</fullName>
        <ecNumber evidence="2">1.3.1.28</ecNumber>
    </submittedName>
</protein>
<dbReference type="GO" id="GO:0008667">
    <property type="term" value="F:2,3-dihydro-2,3-dihydroxybenzoate dehydrogenase activity"/>
    <property type="evidence" value="ECO:0007669"/>
    <property type="project" value="UniProtKB-EC"/>
</dbReference>
<gene>
    <name evidence="2" type="primary">dhbA</name>
    <name evidence="2" type="ORF">SDC9_59578</name>
</gene>
<comment type="similarity">
    <text evidence="1">Belongs to the short-chain dehydrogenases/reductases (SDR) family.</text>
</comment>
<dbReference type="InterPro" id="IPR036291">
    <property type="entry name" value="NAD(P)-bd_dom_sf"/>
</dbReference>
<name>A0A644XAI7_9ZZZZ</name>
<dbReference type="Pfam" id="PF13561">
    <property type="entry name" value="adh_short_C2"/>
    <property type="match status" value="1"/>
</dbReference>
<comment type="caution">
    <text evidence="2">The sequence shown here is derived from an EMBL/GenBank/DDBJ whole genome shotgun (WGS) entry which is preliminary data.</text>
</comment>
<dbReference type="PANTHER" id="PTHR42760">
    <property type="entry name" value="SHORT-CHAIN DEHYDROGENASES/REDUCTASES FAMILY MEMBER"/>
    <property type="match status" value="1"/>
</dbReference>
<organism evidence="2">
    <name type="scientific">bioreactor metagenome</name>
    <dbReference type="NCBI Taxonomy" id="1076179"/>
    <lineage>
        <taxon>unclassified sequences</taxon>
        <taxon>metagenomes</taxon>
        <taxon>ecological metagenomes</taxon>
    </lineage>
</organism>
<evidence type="ECO:0000313" key="2">
    <source>
        <dbReference type="EMBL" id="MPM13222.1"/>
    </source>
</evidence>